<dbReference type="Pfam" id="PF00271">
    <property type="entry name" value="Helicase_C"/>
    <property type="match status" value="1"/>
</dbReference>
<dbReference type="GO" id="GO:0003724">
    <property type="term" value="F:RNA helicase activity"/>
    <property type="evidence" value="ECO:0007669"/>
    <property type="project" value="UniProtKB-EC"/>
</dbReference>
<keyword evidence="9" id="KW-0812">Transmembrane</keyword>
<feature type="short sequence motif" description="Q motif" evidence="7">
    <location>
        <begin position="255"/>
        <end position="283"/>
    </location>
</feature>
<dbReference type="PROSITE" id="PS51195">
    <property type="entry name" value="Q_MOTIF"/>
    <property type="match status" value="1"/>
</dbReference>
<organism evidence="13 14">
    <name type="scientific">Arachis hypogaea</name>
    <name type="common">Peanut</name>
    <dbReference type="NCBI Taxonomy" id="3818"/>
    <lineage>
        <taxon>Eukaryota</taxon>
        <taxon>Viridiplantae</taxon>
        <taxon>Streptophyta</taxon>
        <taxon>Embryophyta</taxon>
        <taxon>Tracheophyta</taxon>
        <taxon>Spermatophyta</taxon>
        <taxon>Magnoliopsida</taxon>
        <taxon>eudicotyledons</taxon>
        <taxon>Gunneridae</taxon>
        <taxon>Pentapetalae</taxon>
        <taxon>rosids</taxon>
        <taxon>fabids</taxon>
        <taxon>Fabales</taxon>
        <taxon>Fabaceae</taxon>
        <taxon>Papilionoideae</taxon>
        <taxon>50 kb inversion clade</taxon>
        <taxon>dalbergioids sensu lato</taxon>
        <taxon>Dalbergieae</taxon>
        <taxon>Pterocarpus clade</taxon>
        <taxon>Arachis</taxon>
    </lineage>
</organism>
<evidence type="ECO:0000256" key="8">
    <source>
        <dbReference type="SAM" id="MobiDB-lite"/>
    </source>
</evidence>
<dbReference type="InterPro" id="IPR001650">
    <property type="entry name" value="Helicase_C-like"/>
</dbReference>
<dbReference type="InterPro" id="IPR050547">
    <property type="entry name" value="DEAD_box_RNA_helicases"/>
</dbReference>
<keyword evidence="2" id="KW-0547">Nucleotide-binding</keyword>
<feature type="region of interest" description="Disordered" evidence="8">
    <location>
        <begin position="197"/>
        <end position="229"/>
    </location>
</feature>
<dbReference type="Pfam" id="PF00270">
    <property type="entry name" value="DEAD"/>
    <property type="match status" value="1"/>
</dbReference>
<dbReference type="InterPro" id="IPR027417">
    <property type="entry name" value="P-loop_NTPase"/>
</dbReference>
<dbReference type="GO" id="GO:0016787">
    <property type="term" value="F:hydrolase activity"/>
    <property type="evidence" value="ECO:0007669"/>
    <property type="project" value="UniProtKB-KW"/>
</dbReference>
<name>A0A444Y1W4_ARAHY</name>
<dbReference type="PANTHER" id="PTHR47963">
    <property type="entry name" value="DEAD-BOX ATP-DEPENDENT RNA HELICASE 47, MITOCHONDRIAL"/>
    <property type="match status" value="1"/>
</dbReference>
<feature type="compositionally biased region" description="Low complexity" evidence="8">
    <location>
        <begin position="200"/>
        <end position="229"/>
    </location>
</feature>
<dbReference type="EMBL" id="SDMP01000018">
    <property type="protein sequence ID" value="RYQ95931.1"/>
    <property type="molecule type" value="Genomic_DNA"/>
</dbReference>
<sequence>MSPSVGVRDCCRRPSHSRTSVFVLSGLSPDPPRRVLASRLSPLARLLAPSSASECSSCACCCSPTAALLPASVALNTTVFVWASSPSLQPLSSLTKRNFFLEFAGRRLLFVFSATLLPPFAVVLATWSPSRKMPALMSARFLLLVGESFPIRRALATHKNASSLLHTSIHCMSQVEPPNHGSLTLSSVGFQSEVDKPINKGGKSSSKVKPLLSSSPGSLKSKGIGKPIGSSEKKKAFAIVERKKQQIEAAPFAAKSFSELGLPLVLIERLEKEGFSVPTEVQSAAVPTILQNHDVIIQSYTGSGKTLAYLLPILSSIGPLMNNVSKSDSGGDSGGKMGIEAVVVAPSRELGMQIVREFEKILGVENKKVVQQLVGGANRTRQEEALKKNKPAIIVGTPGRIAELSAAGKLRTHGCRYLVLDEVDELLSFNFREDMHRILEHVGRRSGADPDPNVKRTERQLIMVSATVPFSVVRAARSWGCDPLLVQAKKVIQLDTVSPLGPINLSRPSVGSTPDPTKPSQASVESLPPALEHYYCVARLQHKVDTMRKCIHALDAKVVIAFRNNSKQLKDVVFKLEARGMKAAELHGDLGKLARSSTLKKFKNGEVRVLVTNELSARGLDVAECDLVVNLDLPTDSTHYAHRAGRTGRLGRDGTVLTICEESEVFIVKKMEKQLGVTVAFCDFVEGKMLVNQEEKALSTSRK</sequence>
<dbReference type="CDD" id="cd18787">
    <property type="entry name" value="SF2_C_DEAD"/>
    <property type="match status" value="1"/>
</dbReference>
<evidence type="ECO:0000256" key="4">
    <source>
        <dbReference type="ARBA" id="ARBA00022806"/>
    </source>
</evidence>
<evidence type="ECO:0000256" key="2">
    <source>
        <dbReference type="ARBA" id="ARBA00022741"/>
    </source>
</evidence>
<evidence type="ECO:0000256" key="1">
    <source>
        <dbReference type="ARBA" id="ARBA00012552"/>
    </source>
</evidence>
<feature type="domain" description="DEAD-box RNA helicase Q" evidence="12">
    <location>
        <begin position="255"/>
        <end position="283"/>
    </location>
</feature>
<feature type="compositionally biased region" description="Polar residues" evidence="8">
    <location>
        <begin position="506"/>
        <end position="524"/>
    </location>
</feature>
<feature type="transmembrane region" description="Helical" evidence="9">
    <location>
        <begin position="108"/>
        <end position="127"/>
    </location>
</feature>
<dbReference type="SMART" id="SM00490">
    <property type="entry name" value="HELICc"/>
    <property type="match status" value="1"/>
</dbReference>
<comment type="caution">
    <text evidence="13">The sequence shown here is derived from an EMBL/GenBank/DDBJ whole genome shotgun (WGS) entry which is preliminary data.</text>
</comment>
<evidence type="ECO:0000259" key="12">
    <source>
        <dbReference type="PROSITE" id="PS51195"/>
    </source>
</evidence>
<dbReference type="InterPro" id="IPR044742">
    <property type="entry name" value="DEAD/DEAH_RhlB"/>
</dbReference>
<comment type="catalytic activity">
    <reaction evidence="6">
        <text>ATP + H2O = ADP + phosphate + H(+)</text>
        <dbReference type="Rhea" id="RHEA:13065"/>
        <dbReference type="ChEBI" id="CHEBI:15377"/>
        <dbReference type="ChEBI" id="CHEBI:15378"/>
        <dbReference type="ChEBI" id="CHEBI:30616"/>
        <dbReference type="ChEBI" id="CHEBI:43474"/>
        <dbReference type="ChEBI" id="CHEBI:456216"/>
        <dbReference type="EC" id="3.6.4.13"/>
    </reaction>
</comment>
<keyword evidence="5" id="KW-0067">ATP-binding</keyword>
<keyword evidence="3" id="KW-0378">Hydrolase</keyword>
<dbReference type="SUPFAM" id="SSF52540">
    <property type="entry name" value="P-loop containing nucleoside triphosphate hydrolases"/>
    <property type="match status" value="1"/>
</dbReference>
<keyword evidence="9" id="KW-0472">Membrane</keyword>
<dbReference type="SMART" id="SM00487">
    <property type="entry name" value="DEXDc"/>
    <property type="match status" value="1"/>
</dbReference>
<proteinExistence type="predicted"/>
<evidence type="ECO:0000259" key="11">
    <source>
        <dbReference type="PROSITE" id="PS51194"/>
    </source>
</evidence>
<dbReference type="PANTHER" id="PTHR47963:SF3">
    <property type="entry name" value="DEAD-BOX ATP-DEPENDENT RNA HELICASE 47, MITOCHONDRIAL"/>
    <property type="match status" value="1"/>
</dbReference>
<dbReference type="GO" id="GO:0005524">
    <property type="term" value="F:ATP binding"/>
    <property type="evidence" value="ECO:0007669"/>
    <property type="project" value="UniProtKB-KW"/>
</dbReference>
<dbReference type="PROSITE" id="PS51192">
    <property type="entry name" value="HELICASE_ATP_BIND_1"/>
    <property type="match status" value="1"/>
</dbReference>
<accession>A0A444Y1W4</accession>
<dbReference type="Gene3D" id="3.40.50.300">
    <property type="entry name" value="P-loop containing nucleotide triphosphate hydrolases"/>
    <property type="match status" value="2"/>
</dbReference>
<dbReference type="CDD" id="cd00268">
    <property type="entry name" value="DEADc"/>
    <property type="match status" value="1"/>
</dbReference>
<dbReference type="InterPro" id="IPR014001">
    <property type="entry name" value="Helicase_ATP-bd"/>
</dbReference>
<reference evidence="13 14" key="1">
    <citation type="submission" date="2019-01" db="EMBL/GenBank/DDBJ databases">
        <title>Sequencing of cultivated peanut Arachis hypogaea provides insights into genome evolution and oil improvement.</title>
        <authorList>
            <person name="Chen X."/>
        </authorList>
    </citation>
    <scope>NUCLEOTIDE SEQUENCE [LARGE SCALE GENOMIC DNA]</scope>
    <source>
        <strain evidence="14">cv. Fuhuasheng</strain>
        <tissue evidence="13">Leaves</tissue>
    </source>
</reference>
<evidence type="ECO:0000259" key="10">
    <source>
        <dbReference type="PROSITE" id="PS51192"/>
    </source>
</evidence>
<keyword evidence="9" id="KW-1133">Transmembrane helix</keyword>
<dbReference type="InterPro" id="IPR014014">
    <property type="entry name" value="RNA_helicase_DEAD_Q_motif"/>
</dbReference>
<dbReference type="PROSITE" id="PS51194">
    <property type="entry name" value="HELICASE_CTER"/>
    <property type="match status" value="1"/>
</dbReference>
<feature type="region of interest" description="Disordered" evidence="8">
    <location>
        <begin position="505"/>
        <end position="524"/>
    </location>
</feature>
<evidence type="ECO:0000313" key="13">
    <source>
        <dbReference type="EMBL" id="RYQ95931.1"/>
    </source>
</evidence>
<dbReference type="Proteomes" id="UP000289738">
    <property type="component" value="Chromosome B08"/>
</dbReference>
<keyword evidence="4" id="KW-0347">Helicase</keyword>
<evidence type="ECO:0000256" key="7">
    <source>
        <dbReference type="PROSITE-ProRule" id="PRU00552"/>
    </source>
</evidence>
<keyword evidence="14" id="KW-1185">Reference proteome</keyword>
<feature type="domain" description="Helicase ATP-binding" evidence="10">
    <location>
        <begin position="286"/>
        <end position="486"/>
    </location>
</feature>
<protein>
    <recommendedName>
        <fullName evidence="1">RNA helicase</fullName>
        <ecNumber evidence="1">3.6.4.13</ecNumber>
    </recommendedName>
</protein>
<dbReference type="InterPro" id="IPR011545">
    <property type="entry name" value="DEAD/DEAH_box_helicase_dom"/>
</dbReference>
<evidence type="ECO:0000256" key="9">
    <source>
        <dbReference type="SAM" id="Phobius"/>
    </source>
</evidence>
<dbReference type="EC" id="3.6.4.13" evidence="1"/>
<gene>
    <name evidence="13" type="ORF">Ahy_B08g091316</name>
</gene>
<feature type="domain" description="Helicase C-terminal" evidence="11">
    <location>
        <begin position="546"/>
        <end position="690"/>
    </location>
</feature>
<evidence type="ECO:0000313" key="14">
    <source>
        <dbReference type="Proteomes" id="UP000289738"/>
    </source>
</evidence>
<evidence type="ECO:0000256" key="6">
    <source>
        <dbReference type="ARBA" id="ARBA00047984"/>
    </source>
</evidence>
<dbReference type="GO" id="GO:0003723">
    <property type="term" value="F:RNA binding"/>
    <property type="evidence" value="ECO:0007669"/>
    <property type="project" value="TreeGrafter"/>
</dbReference>
<evidence type="ECO:0000256" key="5">
    <source>
        <dbReference type="ARBA" id="ARBA00022840"/>
    </source>
</evidence>
<dbReference type="STRING" id="3818.A0A444Y1W4"/>
<evidence type="ECO:0000256" key="3">
    <source>
        <dbReference type="ARBA" id="ARBA00022801"/>
    </source>
</evidence>
<dbReference type="AlphaFoldDB" id="A0A444Y1W4"/>